<evidence type="ECO:0000313" key="3">
    <source>
        <dbReference type="Proteomes" id="UP000284706"/>
    </source>
</evidence>
<protein>
    <submittedName>
        <fullName evidence="2">Uncharacterized protein</fullName>
    </submittedName>
</protein>
<organism evidence="2 3">
    <name type="scientific">Gymnopilus dilepis</name>
    <dbReference type="NCBI Taxonomy" id="231916"/>
    <lineage>
        <taxon>Eukaryota</taxon>
        <taxon>Fungi</taxon>
        <taxon>Dikarya</taxon>
        <taxon>Basidiomycota</taxon>
        <taxon>Agaricomycotina</taxon>
        <taxon>Agaricomycetes</taxon>
        <taxon>Agaricomycetidae</taxon>
        <taxon>Agaricales</taxon>
        <taxon>Agaricineae</taxon>
        <taxon>Hymenogastraceae</taxon>
        <taxon>Gymnopilus</taxon>
    </lineage>
</organism>
<feature type="compositionally biased region" description="Polar residues" evidence="1">
    <location>
        <begin position="66"/>
        <end position="81"/>
    </location>
</feature>
<proteinExistence type="predicted"/>
<dbReference type="EMBL" id="NHYE01000470">
    <property type="protein sequence ID" value="PPR05496.1"/>
    <property type="molecule type" value="Genomic_DNA"/>
</dbReference>
<feature type="region of interest" description="Disordered" evidence="1">
    <location>
        <begin position="646"/>
        <end position="676"/>
    </location>
</feature>
<reference evidence="2 3" key="1">
    <citation type="journal article" date="2018" name="Evol. Lett.">
        <title>Horizontal gene cluster transfer increased hallucinogenic mushroom diversity.</title>
        <authorList>
            <person name="Reynolds H.T."/>
            <person name="Vijayakumar V."/>
            <person name="Gluck-Thaler E."/>
            <person name="Korotkin H.B."/>
            <person name="Matheny P.B."/>
            <person name="Slot J.C."/>
        </authorList>
    </citation>
    <scope>NUCLEOTIDE SEQUENCE [LARGE SCALE GENOMIC DNA]</scope>
    <source>
        <strain evidence="2 3">SRW20</strain>
    </source>
</reference>
<name>A0A409YR69_9AGAR</name>
<comment type="caution">
    <text evidence="2">The sequence shown here is derived from an EMBL/GenBank/DDBJ whole genome shotgun (WGS) entry which is preliminary data.</text>
</comment>
<evidence type="ECO:0000313" key="2">
    <source>
        <dbReference type="EMBL" id="PPR05496.1"/>
    </source>
</evidence>
<keyword evidence="3" id="KW-1185">Reference proteome</keyword>
<feature type="region of interest" description="Disordered" evidence="1">
    <location>
        <begin position="45"/>
        <end position="111"/>
    </location>
</feature>
<sequence length="676" mass="75396">MREETSRDISIFSRSSGSTEIHDGKFNAIAGHQFNVTINTTGFNSRVDDKALSPRRKRYQPKSARPISNENSPCEGSQSPKTPVINHRSKLAQATRTRNEQECQAIGRRTPPQSGYETYYRLLSSQGRGSPMWIPQPNKNLPIEYQRTGTRIGDVGVITSRGHFAYFFNVCHPADHPINCNQVPEDFVPLTLSPCNDIHALREFGSGSHISSSSIRASARAGNSMELKFESSGPEGAILTMPVGSTTQDLRPILKFRKYAAQHVESWYRYILKVRECEVRNGDLRLVIGHDKASSWGMAAFYSTAHDSGSPLYLSFKPISQSSTGRSYGWDLTGTAEVKNGPDPRDVEALRNGDPDQAGEIYENQCLFLRTINPKLQDTIWKSLLSELGHLGIEVEDTEDTARSQDTSTWGHSSAAGSNRSQAYGSTLSDVVEVEKASQGRLNFAYINRCEIKAASTLTPIEQNTMTRYHDSMCDSPTTAFAGHPSKIINDMLLNFDPESRIAVTDDTDWINEDNILPSKEEIYGRVMSSYRMQREHGMVFLEKRDPESVPSAGLGQFDIGPRIDEIHSRLDALRLDRSRVDADPTPVLEIMSETPYYDLPTLTSEIRHVGWVQKTSTGDAHKLKRQSMEGSPDCANGDLENMILPCSPKKKTRRSSGRLSFGHLAERGLNWTPPE</sequence>
<evidence type="ECO:0000256" key="1">
    <source>
        <dbReference type="SAM" id="MobiDB-lite"/>
    </source>
</evidence>
<dbReference type="OrthoDB" id="2662290at2759"/>
<dbReference type="STRING" id="231916.A0A409YR69"/>
<feature type="region of interest" description="Disordered" evidence="1">
    <location>
        <begin position="398"/>
        <end position="422"/>
    </location>
</feature>
<dbReference type="AlphaFoldDB" id="A0A409YR69"/>
<dbReference type="InParanoid" id="A0A409YR69"/>
<dbReference type="Proteomes" id="UP000284706">
    <property type="component" value="Unassembled WGS sequence"/>
</dbReference>
<accession>A0A409YR69</accession>
<feature type="compositionally biased region" description="Polar residues" evidence="1">
    <location>
        <begin position="404"/>
        <end position="422"/>
    </location>
</feature>
<gene>
    <name evidence="2" type="ORF">CVT26_009063</name>
</gene>